<dbReference type="EMBL" id="ML210492">
    <property type="protein sequence ID" value="TFK17560.1"/>
    <property type="molecule type" value="Genomic_DNA"/>
</dbReference>
<dbReference type="AlphaFoldDB" id="A0A5C3KC32"/>
<gene>
    <name evidence="2" type="ORF">FA15DRAFT_675998</name>
</gene>
<protein>
    <submittedName>
        <fullName evidence="2">Uncharacterized protein</fullName>
    </submittedName>
</protein>
<evidence type="ECO:0000313" key="2">
    <source>
        <dbReference type="EMBL" id="TFK17560.1"/>
    </source>
</evidence>
<reference evidence="2 3" key="1">
    <citation type="journal article" date="2019" name="Nat. Ecol. Evol.">
        <title>Megaphylogeny resolves global patterns of mushroom evolution.</title>
        <authorList>
            <person name="Varga T."/>
            <person name="Krizsan K."/>
            <person name="Foldi C."/>
            <person name="Dima B."/>
            <person name="Sanchez-Garcia M."/>
            <person name="Sanchez-Ramirez S."/>
            <person name="Szollosi G.J."/>
            <person name="Szarkandi J.G."/>
            <person name="Papp V."/>
            <person name="Albert L."/>
            <person name="Andreopoulos W."/>
            <person name="Angelini C."/>
            <person name="Antonin V."/>
            <person name="Barry K.W."/>
            <person name="Bougher N.L."/>
            <person name="Buchanan P."/>
            <person name="Buyck B."/>
            <person name="Bense V."/>
            <person name="Catcheside P."/>
            <person name="Chovatia M."/>
            <person name="Cooper J."/>
            <person name="Damon W."/>
            <person name="Desjardin D."/>
            <person name="Finy P."/>
            <person name="Geml J."/>
            <person name="Haridas S."/>
            <person name="Hughes K."/>
            <person name="Justo A."/>
            <person name="Karasinski D."/>
            <person name="Kautmanova I."/>
            <person name="Kiss B."/>
            <person name="Kocsube S."/>
            <person name="Kotiranta H."/>
            <person name="LaButti K.M."/>
            <person name="Lechner B.E."/>
            <person name="Liimatainen K."/>
            <person name="Lipzen A."/>
            <person name="Lukacs Z."/>
            <person name="Mihaltcheva S."/>
            <person name="Morgado L.N."/>
            <person name="Niskanen T."/>
            <person name="Noordeloos M.E."/>
            <person name="Ohm R.A."/>
            <person name="Ortiz-Santana B."/>
            <person name="Ovrebo C."/>
            <person name="Racz N."/>
            <person name="Riley R."/>
            <person name="Savchenko A."/>
            <person name="Shiryaev A."/>
            <person name="Soop K."/>
            <person name="Spirin V."/>
            <person name="Szebenyi C."/>
            <person name="Tomsovsky M."/>
            <person name="Tulloss R.E."/>
            <person name="Uehling J."/>
            <person name="Grigoriev I.V."/>
            <person name="Vagvolgyi C."/>
            <person name="Papp T."/>
            <person name="Martin F.M."/>
            <person name="Miettinen O."/>
            <person name="Hibbett D.S."/>
            <person name="Nagy L.G."/>
        </authorList>
    </citation>
    <scope>NUCLEOTIDE SEQUENCE [LARGE SCALE GENOMIC DNA]</scope>
    <source>
        <strain evidence="2 3">CBS 121175</strain>
    </source>
</reference>
<keyword evidence="1" id="KW-0472">Membrane</keyword>
<name>A0A5C3KC32_COPMA</name>
<evidence type="ECO:0000256" key="1">
    <source>
        <dbReference type="SAM" id="Phobius"/>
    </source>
</evidence>
<feature type="transmembrane region" description="Helical" evidence="1">
    <location>
        <begin position="36"/>
        <end position="62"/>
    </location>
</feature>
<organism evidence="2 3">
    <name type="scientific">Coprinopsis marcescibilis</name>
    <name type="common">Agaric fungus</name>
    <name type="synonym">Psathyrella marcescibilis</name>
    <dbReference type="NCBI Taxonomy" id="230819"/>
    <lineage>
        <taxon>Eukaryota</taxon>
        <taxon>Fungi</taxon>
        <taxon>Dikarya</taxon>
        <taxon>Basidiomycota</taxon>
        <taxon>Agaricomycotina</taxon>
        <taxon>Agaricomycetes</taxon>
        <taxon>Agaricomycetidae</taxon>
        <taxon>Agaricales</taxon>
        <taxon>Agaricineae</taxon>
        <taxon>Psathyrellaceae</taxon>
        <taxon>Coprinopsis</taxon>
    </lineage>
</organism>
<keyword evidence="1" id="KW-0812">Transmembrane</keyword>
<keyword evidence="3" id="KW-1185">Reference proteome</keyword>
<evidence type="ECO:0000313" key="3">
    <source>
        <dbReference type="Proteomes" id="UP000307440"/>
    </source>
</evidence>
<feature type="transmembrane region" description="Helical" evidence="1">
    <location>
        <begin position="12"/>
        <end position="29"/>
    </location>
</feature>
<proteinExistence type="predicted"/>
<sequence>MDTIPSTSFDFYDLLMDLAPLILLYYAHYFAGQGRLLIIIIPLVLLDFLSWSACILTISVWIGSIDL</sequence>
<accession>A0A5C3KC32</accession>
<keyword evidence="1" id="KW-1133">Transmembrane helix</keyword>
<dbReference type="Proteomes" id="UP000307440">
    <property type="component" value="Unassembled WGS sequence"/>
</dbReference>